<dbReference type="Proteomes" id="UP000295444">
    <property type="component" value="Unassembled WGS sequence"/>
</dbReference>
<keyword evidence="1" id="KW-0812">Transmembrane</keyword>
<dbReference type="AlphaFoldDB" id="A0A4R6S0Y4"/>
<feature type="transmembrane region" description="Helical" evidence="1">
    <location>
        <begin position="21"/>
        <end position="40"/>
    </location>
</feature>
<dbReference type="EMBL" id="SNXZ01000007">
    <property type="protein sequence ID" value="TDP92864.1"/>
    <property type="molecule type" value="Genomic_DNA"/>
</dbReference>
<keyword evidence="1" id="KW-0472">Membrane</keyword>
<organism evidence="2 3">
    <name type="scientific">Labedaea rhizosphaerae</name>
    <dbReference type="NCBI Taxonomy" id="598644"/>
    <lineage>
        <taxon>Bacteria</taxon>
        <taxon>Bacillati</taxon>
        <taxon>Actinomycetota</taxon>
        <taxon>Actinomycetes</taxon>
        <taxon>Pseudonocardiales</taxon>
        <taxon>Pseudonocardiaceae</taxon>
        <taxon>Labedaea</taxon>
    </lineage>
</organism>
<protein>
    <submittedName>
        <fullName evidence="2">Uncharacterized protein</fullName>
    </submittedName>
</protein>
<sequence>MERPEKVDDVRDLRWKVKTTVVGVALLAVTGAGVVTATNLEATASAAPYPDALCVVIPPLPLPPDVNPCDMHW</sequence>
<proteinExistence type="predicted"/>
<keyword evidence="3" id="KW-1185">Reference proteome</keyword>
<evidence type="ECO:0000256" key="1">
    <source>
        <dbReference type="SAM" id="Phobius"/>
    </source>
</evidence>
<dbReference type="RefSeq" id="WP_133853215.1">
    <property type="nucleotide sequence ID" value="NZ_SNXZ01000007.1"/>
</dbReference>
<reference evidence="2 3" key="1">
    <citation type="submission" date="2019-03" db="EMBL/GenBank/DDBJ databases">
        <title>Genomic Encyclopedia of Type Strains, Phase IV (KMG-IV): sequencing the most valuable type-strain genomes for metagenomic binning, comparative biology and taxonomic classification.</title>
        <authorList>
            <person name="Goeker M."/>
        </authorList>
    </citation>
    <scope>NUCLEOTIDE SEQUENCE [LARGE SCALE GENOMIC DNA]</scope>
    <source>
        <strain evidence="2 3">DSM 45361</strain>
    </source>
</reference>
<name>A0A4R6S0Y4_LABRH</name>
<evidence type="ECO:0000313" key="3">
    <source>
        <dbReference type="Proteomes" id="UP000295444"/>
    </source>
</evidence>
<keyword evidence="1" id="KW-1133">Transmembrane helix</keyword>
<accession>A0A4R6S0Y4</accession>
<gene>
    <name evidence="2" type="ORF">EV186_10779</name>
</gene>
<evidence type="ECO:0000313" key="2">
    <source>
        <dbReference type="EMBL" id="TDP92864.1"/>
    </source>
</evidence>
<comment type="caution">
    <text evidence="2">The sequence shown here is derived from an EMBL/GenBank/DDBJ whole genome shotgun (WGS) entry which is preliminary data.</text>
</comment>